<feature type="transmembrane region" description="Helical" evidence="2">
    <location>
        <begin position="40"/>
        <end position="61"/>
    </location>
</feature>
<name>A0A562V0N6_9ACTN</name>
<keyword evidence="2" id="KW-0812">Transmembrane</keyword>
<organism evidence="3 4">
    <name type="scientific">Stackebrandtia albiflava</name>
    <dbReference type="NCBI Taxonomy" id="406432"/>
    <lineage>
        <taxon>Bacteria</taxon>
        <taxon>Bacillati</taxon>
        <taxon>Actinomycetota</taxon>
        <taxon>Actinomycetes</taxon>
        <taxon>Glycomycetales</taxon>
        <taxon>Glycomycetaceae</taxon>
        <taxon>Stackebrandtia</taxon>
    </lineage>
</organism>
<keyword evidence="2" id="KW-1133">Transmembrane helix</keyword>
<evidence type="ECO:0000313" key="3">
    <source>
        <dbReference type="EMBL" id="TWJ11448.1"/>
    </source>
</evidence>
<evidence type="ECO:0000313" key="4">
    <source>
        <dbReference type="Proteomes" id="UP000321617"/>
    </source>
</evidence>
<reference evidence="3 4" key="1">
    <citation type="journal article" date="2013" name="Stand. Genomic Sci.">
        <title>Genomic Encyclopedia of Type Strains, Phase I: The one thousand microbial genomes (KMG-I) project.</title>
        <authorList>
            <person name="Kyrpides N.C."/>
            <person name="Woyke T."/>
            <person name="Eisen J.A."/>
            <person name="Garrity G."/>
            <person name="Lilburn T.G."/>
            <person name="Beck B.J."/>
            <person name="Whitman W.B."/>
            <person name="Hugenholtz P."/>
            <person name="Klenk H.P."/>
        </authorList>
    </citation>
    <scope>NUCLEOTIDE SEQUENCE [LARGE SCALE GENOMIC DNA]</scope>
    <source>
        <strain evidence="3 4">DSM 45044</strain>
    </source>
</reference>
<dbReference type="EMBL" id="VLLL01000006">
    <property type="protein sequence ID" value="TWJ11448.1"/>
    <property type="molecule type" value="Genomic_DNA"/>
</dbReference>
<gene>
    <name evidence="3" type="ORF">LX16_2169</name>
</gene>
<dbReference type="Proteomes" id="UP000321617">
    <property type="component" value="Unassembled WGS sequence"/>
</dbReference>
<evidence type="ECO:0000256" key="1">
    <source>
        <dbReference type="SAM" id="MobiDB-lite"/>
    </source>
</evidence>
<dbReference type="AlphaFoldDB" id="A0A562V0N6"/>
<dbReference type="OrthoDB" id="9860618at2"/>
<protein>
    <submittedName>
        <fullName evidence="3">Uncharacterized protein</fullName>
    </submittedName>
</protein>
<evidence type="ECO:0000256" key="2">
    <source>
        <dbReference type="SAM" id="Phobius"/>
    </source>
</evidence>
<keyword evidence="4" id="KW-1185">Reference proteome</keyword>
<dbReference type="RefSeq" id="WP_147137521.1">
    <property type="nucleotide sequence ID" value="NZ_BAABIJ010000002.1"/>
</dbReference>
<comment type="caution">
    <text evidence="3">The sequence shown here is derived from an EMBL/GenBank/DDBJ whole genome shotgun (WGS) entry which is preliminary data.</text>
</comment>
<proteinExistence type="predicted"/>
<feature type="region of interest" description="Disordered" evidence="1">
    <location>
        <begin position="68"/>
        <end position="89"/>
    </location>
</feature>
<sequence>MTDDIKAVFEQTLPETEPPPRWDTGRYLEAGRTRRRRRHIAAAGTGTFAVVAAALAVAIPLSVPGADVATPGDDTPEPSASTTLPTQYPPAPADWDEYTEIVSGLIAEQFPELLVQDLSEVFELAETGEAWTDDPDAAMEIPHTAELWFETAEGEPAGSLSVRLFEPGPWTDEISEEWLHYPDPFGGPLVGCWSGSYEVQQEDSGVVKTMHTETTCDEATTSDGDRMVTVESRQFYEGEPVQSIRKTVVVYRADDTAVMLATHCGNDDEDEESGRCYESPVDVAALAAIAQDLPAIIVTDDGR</sequence>
<keyword evidence="2" id="KW-0472">Membrane</keyword>
<accession>A0A562V0N6</accession>